<sequence length="55" mass="6103">MKKFLVGLVLDSVFNALISALQKAAMRSSSDVDDKLVQVIANEQDEIKAEILRKL</sequence>
<evidence type="ECO:0000313" key="1">
    <source>
        <dbReference type="EMBL" id="GAG40233.1"/>
    </source>
</evidence>
<name>X0XUD3_9ZZZZ</name>
<dbReference type="EMBL" id="BARS01042197">
    <property type="protein sequence ID" value="GAG40233.1"/>
    <property type="molecule type" value="Genomic_DNA"/>
</dbReference>
<organism evidence="1">
    <name type="scientific">marine sediment metagenome</name>
    <dbReference type="NCBI Taxonomy" id="412755"/>
    <lineage>
        <taxon>unclassified sequences</taxon>
        <taxon>metagenomes</taxon>
        <taxon>ecological metagenomes</taxon>
    </lineage>
</organism>
<dbReference type="AlphaFoldDB" id="X0XUD3"/>
<reference evidence="1" key="1">
    <citation type="journal article" date="2014" name="Front. Microbiol.">
        <title>High frequency of phylogenetically diverse reductive dehalogenase-homologous genes in deep subseafloor sedimentary metagenomes.</title>
        <authorList>
            <person name="Kawai M."/>
            <person name="Futagami T."/>
            <person name="Toyoda A."/>
            <person name="Takaki Y."/>
            <person name="Nishi S."/>
            <person name="Hori S."/>
            <person name="Arai W."/>
            <person name="Tsubouchi T."/>
            <person name="Morono Y."/>
            <person name="Uchiyama I."/>
            <person name="Ito T."/>
            <person name="Fujiyama A."/>
            <person name="Inagaki F."/>
            <person name="Takami H."/>
        </authorList>
    </citation>
    <scope>NUCLEOTIDE SEQUENCE</scope>
    <source>
        <strain evidence="1">Expedition CK06-06</strain>
    </source>
</reference>
<proteinExistence type="predicted"/>
<protein>
    <submittedName>
        <fullName evidence="1">Uncharacterized protein</fullName>
    </submittedName>
</protein>
<gene>
    <name evidence="1" type="ORF">S01H1_64050</name>
</gene>
<comment type="caution">
    <text evidence="1">The sequence shown here is derived from an EMBL/GenBank/DDBJ whole genome shotgun (WGS) entry which is preliminary data.</text>
</comment>
<accession>X0XUD3</accession>